<evidence type="ECO:0000256" key="6">
    <source>
        <dbReference type="ARBA" id="ARBA00022840"/>
    </source>
</evidence>
<evidence type="ECO:0000313" key="9">
    <source>
        <dbReference type="EMBL" id="MUZ74975.1"/>
    </source>
</evidence>
<keyword evidence="6 9" id="KW-0067">ATP-binding</keyword>
<proteinExistence type="inferred from homology"/>
<evidence type="ECO:0000313" key="10">
    <source>
        <dbReference type="Proteomes" id="UP000477951"/>
    </source>
</evidence>
<dbReference type="InterPro" id="IPR003439">
    <property type="entry name" value="ABC_transporter-like_ATP-bd"/>
</dbReference>
<dbReference type="InterPro" id="IPR003593">
    <property type="entry name" value="AAA+_ATPase"/>
</dbReference>
<dbReference type="GO" id="GO:0015833">
    <property type="term" value="P:peptide transport"/>
    <property type="evidence" value="ECO:0007669"/>
    <property type="project" value="InterPro"/>
</dbReference>
<dbReference type="CDD" id="cd03257">
    <property type="entry name" value="ABC_NikE_OppD_transporters"/>
    <property type="match status" value="1"/>
</dbReference>
<dbReference type="Gene3D" id="3.40.50.300">
    <property type="entry name" value="P-loop containing nucleotide triphosphate hydrolases"/>
    <property type="match status" value="1"/>
</dbReference>
<name>A0A6L6VJP5_AGRVI</name>
<dbReference type="PROSITE" id="PS50893">
    <property type="entry name" value="ABC_TRANSPORTER_2"/>
    <property type="match status" value="1"/>
</dbReference>
<dbReference type="GO" id="GO:0005886">
    <property type="term" value="C:plasma membrane"/>
    <property type="evidence" value="ECO:0007669"/>
    <property type="project" value="UniProtKB-SubCell"/>
</dbReference>
<dbReference type="Pfam" id="PF08352">
    <property type="entry name" value="oligo_HPY"/>
    <property type="match status" value="1"/>
</dbReference>
<evidence type="ECO:0000256" key="7">
    <source>
        <dbReference type="ARBA" id="ARBA00023136"/>
    </source>
</evidence>
<comment type="caution">
    <text evidence="9">The sequence shown here is derived from an EMBL/GenBank/DDBJ whole genome shotgun (WGS) entry which is preliminary data.</text>
</comment>
<evidence type="ECO:0000256" key="4">
    <source>
        <dbReference type="ARBA" id="ARBA00022475"/>
    </source>
</evidence>
<dbReference type="SUPFAM" id="SSF52540">
    <property type="entry name" value="P-loop containing nucleoside triphosphate hydrolases"/>
    <property type="match status" value="1"/>
</dbReference>
<keyword evidence="7" id="KW-0472">Membrane</keyword>
<comment type="similarity">
    <text evidence="2">Belongs to the ABC transporter superfamily.</text>
</comment>
<keyword evidence="4" id="KW-1003">Cell membrane</keyword>
<evidence type="ECO:0000256" key="2">
    <source>
        <dbReference type="ARBA" id="ARBA00005417"/>
    </source>
</evidence>
<accession>A0A6L6VJP5</accession>
<dbReference type="PANTHER" id="PTHR43297:SF2">
    <property type="entry name" value="DIPEPTIDE TRANSPORT ATP-BINDING PROTEIN DPPD"/>
    <property type="match status" value="1"/>
</dbReference>
<dbReference type="GO" id="GO:0055085">
    <property type="term" value="P:transmembrane transport"/>
    <property type="evidence" value="ECO:0007669"/>
    <property type="project" value="UniProtKB-ARBA"/>
</dbReference>
<dbReference type="InterPro" id="IPR017871">
    <property type="entry name" value="ABC_transporter-like_CS"/>
</dbReference>
<dbReference type="InterPro" id="IPR027417">
    <property type="entry name" value="P-loop_NTPase"/>
</dbReference>
<gene>
    <name evidence="9" type="ORF">GOZ90_19995</name>
</gene>
<dbReference type="PANTHER" id="PTHR43297">
    <property type="entry name" value="OLIGOPEPTIDE TRANSPORT ATP-BINDING PROTEIN APPD"/>
    <property type="match status" value="1"/>
</dbReference>
<dbReference type="InterPro" id="IPR013563">
    <property type="entry name" value="Oligopep_ABC_C"/>
</dbReference>
<evidence type="ECO:0000256" key="1">
    <source>
        <dbReference type="ARBA" id="ARBA00004417"/>
    </source>
</evidence>
<dbReference type="SMART" id="SM00382">
    <property type="entry name" value="AAA"/>
    <property type="match status" value="1"/>
</dbReference>
<dbReference type="GO" id="GO:0005524">
    <property type="term" value="F:ATP binding"/>
    <property type="evidence" value="ECO:0007669"/>
    <property type="project" value="UniProtKB-KW"/>
</dbReference>
<feature type="domain" description="ABC transporter" evidence="8">
    <location>
        <begin position="12"/>
        <end position="267"/>
    </location>
</feature>
<keyword evidence="5" id="KW-0547">Nucleotide-binding</keyword>
<evidence type="ECO:0000256" key="3">
    <source>
        <dbReference type="ARBA" id="ARBA00022448"/>
    </source>
</evidence>
<dbReference type="AlphaFoldDB" id="A0A6L6VJP5"/>
<comment type="subcellular location">
    <subcellularLocation>
        <location evidence="1">Cell inner membrane</location>
        <topology evidence="1">Peripheral membrane protein</topology>
    </subcellularLocation>
</comment>
<sequence length="338" mass="36581">MNTHASSTAMLLTVSDLKTTFDTPRGLVTSVDGVSFSIAPGKTLGLVGESGSGKSVTSLSLMRLVERSNGRIAGGSMLFKSGNGEVDLKRLPEKEMRAVRGNEIAMVFQEPMTSLDPVWPVGKQIAEAVRLHQGASKVEARHRAIEMLRLVGIPAPEKRVDDYPHQMSGGMRQRVMIAIALSCRPSLLIADEPTTALDVTIQAQIIDLIKRLQGEIGMSVLFITHNMGVIAQVADDVAVMYAGQIVEHGPVRRIFSNPRHPYTIGLLNSIPRKGAVGRDGRLPAIGGIPPSPFDLPAGCRFAPRCKFATDDCLRANPPFESVEADHIVRCLHWKEVAP</sequence>
<evidence type="ECO:0000259" key="8">
    <source>
        <dbReference type="PROSITE" id="PS50893"/>
    </source>
</evidence>
<protein>
    <submittedName>
        <fullName evidence="9">ATP-binding cassette domain-containing protein</fullName>
    </submittedName>
</protein>
<evidence type="ECO:0000256" key="5">
    <source>
        <dbReference type="ARBA" id="ARBA00022741"/>
    </source>
</evidence>
<dbReference type="FunFam" id="3.40.50.300:FF:000016">
    <property type="entry name" value="Oligopeptide ABC transporter ATP-binding component"/>
    <property type="match status" value="1"/>
</dbReference>
<dbReference type="NCBIfam" id="TIGR01727">
    <property type="entry name" value="oligo_HPY"/>
    <property type="match status" value="1"/>
</dbReference>
<dbReference type="GO" id="GO:0016887">
    <property type="term" value="F:ATP hydrolysis activity"/>
    <property type="evidence" value="ECO:0007669"/>
    <property type="project" value="InterPro"/>
</dbReference>
<reference evidence="9 10" key="1">
    <citation type="submission" date="2019-12" db="EMBL/GenBank/DDBJ databases">
        <title>Whole-genome sequencing of Allorhizobium vitis.</title>
        <authorList>
            <person name="Gan H.M."/>
            <person name="Szegedi E."/>
            <person name="Burr T."/>
            <person name="Savka M.A."/>
        </authorList>
    </citation>
    <scope>NUCLEOTIDE SEQUENCE [LARGE SCALE GENOMIC DNA]</scope>
    <source>
        <strain evidence="9 10">CG516</strain>
    </source>
</reference>
<keyword evidence="3" id="KW-0813">Transport</keyword>
<organism evidence="9 10">
    <name type="scientific">Agrobacterium vitis</name>
    <name type="common">Rhizobium vitis</name>
    <dbReference type="NCBI Taxonomy" id="373"/>
    <lineage>
        <taxon>Bacteria</taxon>
        <taxon>Pseudomonadati</taxon>
        <taxon>Pseudomonadota</taxon>
        <taxon>Alphaproteobacteria</taxon>
        <taxon>Hyphomicrobiales</taxon>
        <taxon>Rhizobiaceae</taxon>
        <taxon>Rhizobium/Agrobacterium group</taxon>
        <taxon>Agrobacterium</taxon>
    </lineage>
</organism>
<dbReference type="PROSITE" id="PS00211">
    <property type="entry name" value="ABC_TRANSPORTER_1"/>
    <property type="match status" value="1"/>
</dbReference>
<dbReference type="RefSeq" id="WP_156615860.1">
    <property type="nucleotide sequence ID" value="NZ_WPHR01000022.1"/>
</dbReference>
<dbReference type="InterPro" id="IPR050388">
    <property type="entry name" value="ABC_Ni/Peptide_Import"/>
</dbReference>
<dbReference type="Pfam" id="PF00005">
    <property type="entry name" value="ABC_tran"/>
    <property type="match status" value="1"/>
</dbReference>
<dbReference type="EMBL" id="WPHR01000022">
    <property type="protein sequence ID" value="MUZ74975.1"/>
    <property type="molecule type" value="Genomic_DNA"/>
</dbReference>
<dbReference type="Proteomes" id="UP000477951">
    <property type="component" value="Unassembled WGS sequence"/>
</dbReference>